<dbReference type="Proteomes" id="UP000887565">
    <property type="component" value="Unplaced"/>
</dbReference>
<reference evidence="2" key="1">
    <citation type="submission" date="2022-11" db="UniProtKB">
        <authorList>
            <consortium name="WormBaseParasite"/>
        </authorList>
    </citation>
    <scope>IDENTIFICATION</scope>
</reference>
<dbReference type="AlphaFoldDB" id="A0A915JU67"/>
<dbReference type="WBParaSite" id="nRc.2.0.1.t29643-RA">
    <property type="protein sequence ID" value="nRc.2.0.1.t29643-RA"/>
    <property type="gene ID" value="nRc.2.0.1.g29643"/>
</dbReference>
<proteinExistence type="predicted"/>
<accession>A0A915JU67</accession>
<evidence type="ECO:0000313" key="1">
    <source>
        <dbReference type="Proteomes" id="UP000887565"/>
    </source>
</evidence>
<sequence>MLQNNRAGKQVTVGRFLQNCGYPFQSNVYFRAERLKLLTIRSVSFRRKTQKMGSEEVAKSRNVH</sequence>
<name>A0A915JU67_ROMCU</name>
<protein>
    <submittedName>
        <fullName evidence="2">Uncharacterized protein</fullName>
    </submittedName>
</protein>
<evidence type="ECO:0000313" key="2">
    <source>
        <dbReference type="WBParaSite" id="nRc.2.0.1.t29643-RA"/>
    </source>
</evidence>
<keyword evidence="1" id="KW-1185">Reference proteome</keyword>
<organism evidence="1 2">
    <name type="scientific">Romanomermis culicivorax</name>
    <name type="common">Nematode worm</name>
    <dbReference type="NCBI Taxonomy" id="13658"/>
    <lineage>
        <taxon>Eukaryota</taxon>
        <taxon>Metazoa</taxon>
        <taxon>Ecdysozoa</taxon>
        <taxon>Nematoda</taxon>
        <taxon>Enoplea</taxon>
        <taxon>Dorylaimia</taxon>
        <taxon>Mermithida</taxon>
        <taxon>Mermithoidea</taxon>
        <taxon>Mermithidae</taxon>
        <taxon>Romanomermis</taxon>
    </lineage>
</organism>